<dbReference type="InterPro" id="IPR045390">
    <property type="entry name" value="ABC-3C_MC3"/>
</dbReference>
<name>A0A1X7A361_9RHOB</name>
<dbReference type="Proteomes" id="UP000193570">
    <property type="component" value="Unassembled WGS sequence"/>
</dbReference>
<protein>
    <submittedName>
        <fullName evidence="1">Uncharacterized protein</fullName>
    </submittedName>
</protein>
<dbReference type="RefSeq" id="WP_085793266.1">
    <property type="nucleotide sequence ID" value="NZ_FWFK01000007.1"/>
</dbReference>
<organism evidence="1 2">
    <name type="scientific">Roseivivax jejudonensis</name>
    <dbReference type="NCBI Taxonomy" id="1529041"/>
    <lineage>
        <taxon>Bacteria</taxon>
        <taxon>Pseudomonadati</taxon>
        <taxon>Pseudomonadota</taxon>
        <taxon>Alphaproteobacteria</taxon>
        <taxon>Rhodobacterales</taxon>
        <taxon>Roseobacteraceae</taxon>
        <taxon>Roseivivax</taxon>
    </lineage>
</organism>
<dbReference type="Pfam" id="PF20131">
    <property type="entry name" value="MC3"/>
    <property type="match status" value="1"/>
</dbReference>
<dbReference type="OrthoDB" id="7059377at2"/>
<dbReference type="AlphaFoldDB" id="A0A1X7A361"/>
<accession>A0A1X7A361</accession>
<proteinExistence type="predicted"/>
<gene>
    <name evidence="1" type="ORF">ROJ8625_03611</name>
</gene>
<reference evidence="1 2" key="1">
    <citation type="submission" date="2017-03" db="EMBL/GenBank/DDBJ databases">
        <authorList>
            <person name="Afonso C.L."/>
            <person name="Miller P.J."/>
            <person name="Scott M.A."/>
            <person name="Spackman E."/>
            <person name="Goraichik I."/>
            <person name="Dimitrov K.M."/>
            <person name="Suarez D.L."/>
            <person name="Swayne D.E."/>
        </authorList>
    </citation>
    <scope>NUCLEOTIDE SEQUENCE [LARGE SCALE GENOMIC DNA]</scope>
    <source>
        <strain evidence="1 2">CECT 8625</strain>
    </source>
</reference>
<evidence type="ECO:0000313" key="2">
    <source>
        <dbReference type="Proteomes" id="UP000193570"/>
    </source>
</evidence>
<keyword evidence="2" id="KW-1185">Reference proteome</keyword>
<evidence type="ECO:0000313" key="1">
    <source>
        <dbReference type="EMBL" id="SLN69245.1"/>
    </source>
</evidence>
<dbReference type="EMBL" id="FWFK01000007">
    <property type="protein sequence ID" value="SLN69245.1"/>
    <property type="molecule type" value="Genomic_DNA"/>
</dbReference>
<sequence length="170" mass="18430">MSDTRWSLVWDERPAEEARNLNPAFCAELIARTVAEYHKARKTPLSIATAFLVLPLTLYKPTRNALPGRANTAFAAWIATNNPLLAELPGRVNRLRPVSREALIFSIRYGINALNGGGLVPGAKPIKLTARSSPTTDDVNDARATAALLGRWFGAQPRESAILQGFGVAP</sequence>